<dbReference type="OrthoDB" id="5946976at2759"/>
<dbReference type="Proteomes" id="UP000224634">
    <property type="component" value="Unassembled WGS sequence"/>
</dbReference>
<accession>A0A2B7Y8K7</accession>
<dbReference type="InterPro" id="IPR012338">
    <property type="entry name" value="Beta-lactam/transpept-like"/>
</dbReference>
<dbReference type="STRING" id="1447883.A0A2B7Y8K7"/>
<dbReference type="EMBL" id="PDNA01000064">
    <property type="protein sequence ID" value="PGH17429.1"/>
    <property type="molecule type" value="Genomic_DNA"/>
</dbReference>
<proteinExistence type="predicted"/>
<name>A0A2B7Y8K7_POLH7</name>
<dbReference type="AlphaFoldDB" id="A0A2B7Y8K7"/>
<keyword evidence="2" id="KW-1185">Reference proteome</keyword>
<reference evidence="1 2" key="1">
    <citation type="submission" date="2017-10" db="EMBL/GenBank/DDBJ databases">
        <title>Comparative genomics in systemic dimorphic fungi from Ajellomycetaceae.</title>
        <authorList>
            <person name="Munoz J.F."/>
            <person name="Mcewen J.G."/>
            <person name="Clay O.K."/>
            <person name="Cuomo C.A."/>
        </authorList>
    </citation>
    <scope>NUCLEOTIDE SEQUENCE [LARGE SCALE GENOMIC DNA]</scope>
    <source>
        <strain evidence="1 2">UAMH7299</strain>
    </source>
</reference>
<dbReference type="SUPFAM" id="SSF56601">
    <property type="entry name" value="beta-lactamase/transpeptidase-like"/>
    <property type="match status" value="1"/>
</dbReference>
<evidence type="ECO:0000313" key="2">
    <source>
        <dbReference type="Proteomes" id="UP000224634"/>
    </source>
</evidence>
<gene>
    <name evidence="1" type="ORF">AJ80_04799</name>
</gene>
<evidence type="ECO:0000313" key="1">
    <source>
        <dbReference type="EMBL" id="PGH17429.1"/>
    </source>
</evidence>
<comment type="caution">
    <text evidence="1">The sequence shown here is derived from an EMBL/GenBank/DDBJ whole genome shotgun (WGS) entry which is preliminary data.</text>
</comment>
<protein>
    <recommendedName>
        <fullName evidence="3">Beta-lactamase-related domain-containing protein</fullName>
    </recommendedName>
</protein>
<sequence>MNKSASFDELCGLGFAKVTLPAQFGKTGFNPSIVESMPVLGAQSDSELVFYHNAAIPGYNHCIMLVPAERIVIVVFTNSISQGDIADWVAQTLQGVFRRLRNGGPDIATFAETLKKERILNTPKPSHKDLIGIYLHPTKALSLEIFEDIDRLSFTKDGKSSQTRHLSHYHNDTYSFLPATAEERLQRALFHYLTHARLIHFKRNDQGDFAGLIWNLDDQAPRGEIFTKF</sequence>
<organism evidence="1 2">
    <name type="scientific">Polytolypa hystricis (strain UAMH7299)</name>
    <dbReference type="NCBI Taxonomy" id="1447883"/>
    <lineage>
        <taxon>Eukaryota</taxon>
        <taxon>Fungi</taxon>
        <taxon>Dikarya</taxon>
        <taxon>Ascomycota</taxon>
        <taxon>Pezizomycotina</taxon>
        <taxon>Eurotiomycetes</taxon>
        <taxon>Eurotiomycetidae</taxon>
        <taxon>Onygenales</taxon>
        <taxon>Onygenales incertae sedis</taxon>
        <taxon>Polytolypa</taxon>
    </lineage>
</organism>
<evidence type="ECO:0008006" key="3">
    <source>
        <dbReference type="Google" id="ProtNLM"/>
    </source>
</evidence>